<dbReference type="RefSeq" id="WP_230099163.1">
    <property type="nucleotide sequence ID" value="NZ_CAKKNT010000025.1"/>
</dbReference>
<dbReference type="GO" id="GO:0099621">
    <property type="term" value="F:undecaprenyl-phosphate 4-deoxy-4-formamido-L-arabinose transferase activity"/>
    <property type="evidence" value="ECO:0007669"/>
    <property type="project" value="UniProtKB-EC"/>
</dbReference>
<accession>A0ABM8ZEJ3</accession>
<name>A0ABM8ZEJ3_9LACO</name>
<keyword evidence="3" id="KW-1185">Reference proteome</keyword>
<evidence type="ECO:0000313" key="2">
    <source>
        <dbReference type="EMBL" id="CAH0419115.1"/>
    </source>
</evidence>
<organism evidence="2 3">
    <name type="scientific">Periweissella ghanensis</name>
    <dbReference type="NCBI Taxonomy" id="467997"/>
    <lineage>
        <taxon>Bacteria</taxon>
        <taxon>Bacillati</taxon>
        <taxon>Bacillota</taxon>
        <taxon>Bacilli</taxon>
        <taxon>Lactobacillales</taxon>
        <taxon>Lactobacillaceae</taxon>
        <taxon>Periweissella</taxon>
    </lineage>
</organism>
<dbReference type="Proteomes" id="UP000789719">
    <property type="component" value="Unassembled WGS sequence"/>
</dbReference>
<comment type="caution">
    <text evidence="2">The sequence shown here is derived from an EMBL/GenBank/DDBJ whole genome shotgun (WGS) entry which is preliminary data.</text>
</comment>
<dbReference type="PANTHER" id="PTHR43685:SF2">
    <property type="entry name" value="GLYCOSYLTRANSFERASE 2-LIKE DOMAIN-CONTAINING PROTEIN"/>
    <property type="match status" value="1"/>
</dbReference>
<dbReference type="InterPro" id="IPR001173">
    <property type="entry name" value="Glyco_trans_2-like"/>
</dbReference>
<proteinExistence type="predicted"/>
<dbReference type="EMBL" id="CAKKNT010000025">
    <property type="protein sequence ID" value="CAH0419115.1"/>
    <property type="molecule type" value="Genomic_DNA"/>
</dbReference>
<dbReference type="Pfam" id="PF00535">
    <property type="entry name" value="Glycos_transf_2"/>
    <property type="match status" value="1"/>
</dbReference>
<reference evidence="2 3" key="1">
    <citation type="submission" date="2021-11" db="EMBL/GenBank/DDBJ databases">
        <authorList>
            <person name="Depoorter E."/>
        </authorList>
    </citation>
    <scope>NUCLEOTIDE SEQUENCE [LARGE SCALE GENOMIC DNA]</scope>
    <source>
        <strain evidence="2 3">LMG 24286</strain>
    </source>
</reference>
<dbReference type="InterPro" id="IPR050834">
    <property type="entry name" value="Glycosyltransf_2"/>
</dbReference>
<sequence length="294" mass="33969">MSKEKLMEKISVIIPVYNGQKTIERAVNSVLDQTFQDFELLIIDNESTDKTLEILNNIKSDKIRILNCEKGRSKARNLGINSAKGDFIAFLDADDMFEKNHLKMSMKAFELDGTLDLFADQAVHVKANKKIGNVTSFEDKKSTDLLKGNLFCISSPVFKNDKNIILFNEELEYNEDWLFWTLNFFNKNIQFSEYVGSLIFITGENTMSKIEMYATMAFVLANFKKELHAKNSNFSLIIKSVIWLRILNNETLNFTKSIIKQQFPIAYAVGNCLAIFPFVKKEMMHRRESKKNIY</sequence>
<keyword evidence="2" id="KW-0808">Transferase</keyword>
<evidence type="ECO:0000313" key="3">
    <source>
        <dbReference type="Proteomes" id="UP000789719"/>
    </source>
</evidence>
<dbReference type="Gene3D" id="3.90.550.10">
    <property type="entry name" value="Spore Coat Polysaccharide Biosynthesis Protein SpsA, Chain A"/>
    <property type="match status" value="1"/>
</dbReference>
<feature type="domain" description="Glycosyltransferase 2-like" evidence="1">
    <location>
        <begin position="11"/>
        <end position="120"/>
    </location>
</feature>
<protein>
    <submittedName>
        <fullName evidence="2">Undecaprenyl-phosphate 4-deoxy-4-formamido-L-arabinose transferase</fullName>
        <ecNumber evidence="2">2.4.2.53</ecNumber>
    </submittedName>
</protein>
<dbReference type="EC" id="2.4.2.53" evidence="2"/>
<keyword evidence="2" id="KW-0328">Glycosyltransferase</keyword>
<dbReference type="InterPro" id="IPR029044">
    <property type="entry name" value="Nucleotide-diphossugar_trans"/>
</dbReference>
<evidence type="ECO:0000259" key="1">
    <source>
        <dbReference type="Pfam" id="PF00535"/>
    </source>
</evidence>
<dbReference type="PANTHER" id="PTHR43685">
    <property type="entry name" value="GLYCOSYLTRANSFERASE"/>
    <property type="match status" value="1"/>
</dbReference>
<gene>
    <name evidence="2" type="primary">arnC_1</name>
    <name evidence="2" type="ORF">WGH24286_01562</name>
</gene>
<dbReference type="SUPFAM" id="SSF53448">
    <property type="entry name" value="Nucleotide-diphospho-sugar transferases"/>
    <property type="match status" value="1"/>
</dbReference>